<gene>
    <name evidence="5" type="ORF">ABW99_12220</name>
</gene>
<feature type="domain" description="HTH luxR-type" evidence="4">
    <location>
        <begin position="219"/>
        <end position="284"/>
    </location>
</feature>
<organism evidence="5 6">
    <name type="scientific">Pandoraea thiooxydans</name>
    <dbReference type="NCBI Taxonomy" id="445709"/>
    <lineage>
        <taxon>Bacteria</taxon>
        <taxon>Pseudomonadati</taxon>
        <taxon>Pseudomonadota</taxon>
        <taxon>Betaproteobacteria</taxon>
        <taxon>Burkholderiales</taxon>
        <taxon>Burkholderiaceae</taxon>
        <taxon>Pandoraea</taxon>
    </lineage>
</organism>
<evidence type="ECO:0000256" key="2">
    <source>
        <dbReference type="ARBA" id="ARBA00023125"/>
    </source>
</evidence>
<dbReference type="SMART" id="SM00421">
    <property type="entry name" value="HTH_LUXR"/>
    <property type="match status" value="1"/>
</dbReference>
<evidence type="ECO:0000313" key="6">
    <source>
        <dbReference type="Proteomes" id="UP000036700"/>
    </source>
</evidence>
<accession>A0A0U4EF15</accession>
<evidence type="ECO:0000256" key="3">
    <source>
        <dbReference type="ARBA" id="ARBA00023163"/>
    </source>
</evidence>
<dbReference type="Gene3D" id="3.30.450.80">
    <property type="entry name" value="Transcription factor LuxR-like, autoinducer-binding domain"/>
    <property type="match status" value="1"/>
</dbReference>
<reference evidence="6" key="1">
    <citation type="submission" date="2015-06" db="EMBL/GenBank/DDBJ databases">
        <authorList>
            <person name="Hoefler B.C."/>
            <person name="Straight P.D."/>
        </authorList>
    </citation>
    <scope>NUCLEOTIDE SEQUENCE [LARGE SCALE GENOMIC DNA]</scope>
    <source>
        <strain evidence="6">DSM 25325</strain>
    </source>
</reference>
<dbReference type="AlphaFoldDB" id="A0A0U4EF15"/>
<proteinExistence type="predicted"/>
<dbReference type="KEGG" id="ptx:ABW99_12220"/>
<dbReference type="GO" id="GO:0006355">
    <property type="term" value="P:regulation of DNA-templated transcription"/>
    <property type="evidence" value="ECO:0007669"/>
    <property type="project" value="InterPro"/>
</dbReference>
<dbReference type="PROSITE" id="PS50043">
    <property type="entry name" value="HTH_LUXR_2"/>
    <property type="match status" value="1"/>
</dbReference>
<sequence length="286" mass="32407">MHKFAPGIQGTQHEYREFSIIGDEHIAASRSTEAISDGTMLGQFSGASSDLRNAKSPEERQMLVRTMLRTLGFNWLCYCRFTQIGEMVSDALYYGTFSPAGWPKKYFGEKHHEVDPRLCFASRYEWPLIWDLSILANAREHGRDSLRTQRFIEDAERAGIRSGVTFGLVNPRNLDHSVIHFSSSTPGKGWIVDSVVGQAYAVGLSLHEFLLHHVATPNLAHDMSGLSDVQRNILNYITNGMSDKEIADQLNMSIHNVDYHLRQLKKRYGAQNRVQLAYITGRFLSN</sequence>
<dbReference type="OrthoDB" id="9149076at2"/>
<dbReference type="EMBL" id="CP011568">
    <property type="protein sequence ID" value="ALX34801.1"/>
    <property type="molecule type" value="Genomic_DNA"/>
</dbReference>
<dbReference type="Pfam" id="PF00196">
    <property type="entry name" value="GerE"/>
    <property type="match status" value="1"/>
</dbReference>
<dbReference type="SUPFAM" id="SSF75516">
    <property type="entry name" value="Pheromone-binding domain of LuxR-like quorum-sensing transcription factors"/>
    <property type="match status" value="1"/>
</dbReference>
<dbReference type="InterPro" id="IPR016032">
    <property type="entry name" value="Sig_transdc_resp-reg_C-effctor"/>
</dbReference>
<dbReference type="Pfam" id="PF03472">
    <property type="entry name" value="Autoind_bind"/>
    <property type="match status" value="1"/>
</dbReference>
<dbReference type="PANTHER" id="PTHR44688">
    <property type="entry name" value="DNA-BINDING TRANSCRIPTIONAL ACTIVATOR DEVR_DOSR"/>
    <property type="match status" value="1"/>
</dbReference>
<dbReference type="InterPro" id="IPR005143">
    <property type="entry name" value="TF_LuxR_autoind-bd_dom"/>
</dbReference>
<protein>
    <recommendedName>
        <fullName evidence="4">HTH luxR-type domain-containing protein</fullName>
    </recommendedName>
</protein>
<evidence type="ECO:0000259" key="4">
    <source>
        <dbReference type="PROSITE" id="PS50043"/>
    </source>
</evidence>
<dbReference type="RefSeq" id="WP_052892692.1">
    <property type="nucleotide sequence ID" value="NZ_CP011568.3"/>
</dbReference>
<keyword evidence="6" id="KW-1185">Reference proteome</keyword>
<evidence type="ECO:0000256" key="1">
    <source>
        <dbReference type="ARBA" id="ARBA00023015"/>
    </source>
</evidence>
<dbReference type="CDD" id="cd06170">
    <property type="entry name" value="LuxR_C_like"/>
    <property type="match status" value="1"/>
</dbReference>
<dbReference type="STRING" id="445709.ABW99_12220"/>
<dbReference type="PANTHER" id="PTHR44688:SF16">
    <property type="entry name" value="DNA-BINDING TRANSCRIPTIONAL ACTIVATOR DEVR_DOSR"/>
    <property type="match status" value="1"/>
</dbReference>
<evidence type="ECO:0000313" key="5">
    <source>
        <dbReference type="EMBL" id="ALX34801.1"/>
    </source>
</evidence>
<dbReference type="Proteomes" id="UP000036700">
    <property type="component" value="Chromosome"/>
</dbReference>
<dbReference type="InterPro" id="IPR036693">
    <property type="entry name" value="TF_LuxR_autoind-bd_dom_sf"/>
</dbReference>
<dbReference type="InterPro" id="IPR036388">
    <property type="entry name" value="WH-like_DNA-bd_sf"/>
</dbReference>
<keyword evidence="2" id="KW-0238">DNA-binding</keyword>
<dbReference type="Gene3D" id="1.10.10.10">
    <property type="entry name" value="Winged helix-like DNA-binding domain superfamily/Winged helix DNA-binding domain"/>
    <property type="match status" value="1"/>
</dbReference>
<dbReference type="GO" id="GO:0003677">
    <property type="term" value="F:DNA binding"/>
    <property type="evidence" value="ECO:0007669"/>
    <property type="project" value="UniProtKB-KW"/>
</dbReference>
<dbReference type="SUPFAM" id="SSF46894">
    <property type="entry name" value="C-terminal effector domain of the bipartite response regulators"/>
    <property type="match status" value="1"/>
</dbReference>
<name>A0A0U4EF15_9BURK</name>
<keyword evidence="3" id="KW-0804">Transcription</keyword>
<keyword evidence="1" id="KW-0805">Transcription regulation</keyword>
<dbReference type="InterPro" id="IPR000792">
    <property type="entry name" value="Tscrpt_reg_LuxR_C"/>
</dbReference>